<accession>A0ABS2IN48</accession>
<dbReference type="RefSeq" id="WP_204923855.1">
    <property type="nucleotide sequence ID" value="NZ_JAFEUC010000002.1"/>
</dbReference>
<sequence>MGKRDRPVPVTPRHRRDWSRWGRHCTCGLRWPCPDRLAAVPLREPPPPTLPAPRPYLWNGPTAAYWVGAAGLVTRGQARRANGRHR</sequence>
<keyword evidence="2" id="KW-1185">Reference proteome</keyword>
<dbReference type="EMBL" id="JAFEUC010000002">
    <property type="protein sequence ID" value="MBM7075767.1"/>
    <property type="molecule type" value="Genomic_DNA"/>
</dbReference>
<gene>
    <name evidence="1" type="ORF">JQX11_05285</name>
</gene>
<comment type="caution">
    <text evidence="1">The sequence shown here is derived from an EMBL/GenBank/DDBJ whole genome shotgun (WGS) entry which is preliminary data.</text>
</comment>
<reference evidence="1 2" key="1">
    <citation type="submission" date="2021-02" db="EMBL/GenBank/DDBJ databases">
        <authorList>
            <person name="Ra J.-S."/>
        </authorList>
    </citation>
    <scope>NUCLEOTIDE SEQUENCE [LARGE SCALE GENOMIC DNA]</scope>
    <source>
        <strain evidence="1 2">MMS20-R1-14</strain>
    </source>
</reference>
<name>A0ABS2IN48_9ACTN</name>
<evidence type="ECO:0000313" key="2">
    <source>
        <dbReference type="Proteomes" id="UP001518872"/>
    </source>
</evidence>
<organism evidence="1 2">
    <name type="scientific">Micromonospora humida</name>
    <dbReference type="NCBI Taxonomy" id="2809018"/>
    <lineage>
        <taxon>Bacteria</taxon>
        <taxon>Bacillati</taxon>
        <taxon>Actinomycetota</taxon>
        <taxon>Actinomycetes</taxon>
        <taxon>Micromonosporales</taxon>
        <taxon>Micromonosporaceae</taxon>
        <taxon>Micromonospora</taxon>
    </lineage>
</organism>
<dbReference type="Proteomes" id="UP001518872">
    <property type="component" value="Unassembled WGS sequence"/>
</dbReference>
<proteinExistence type="predicted"/>
<protein>
    <submittedName>
        <fullName evidence="1">Uncharacterized protein</fullName>
    </submittedName>
</protein>
<evidence type="ECO:0000313" key="1">
    <source>
        <dbReference type="EMBL" id="MBM7075767.1"/>
    </source>
</evidence>